<gene>
    <name evidence="1" type="ORF">SAMN06265361_102318</name>
</gene>
<dbReference type="EMBL" id="FXTU01000002">
    <property type="protein sequence ID" value="SMP12131.1"/>
    <property type="molecule type" value="Genomic_DNA"/>
</dbReference>
<dbReference type="Proteomes" id="UP001157946">
    <property type="component" value="Unassembled WGS sequence"/>
</dbReference>
<organism evidence="1 2">
    <name type="scientific">Laceyella tengchongensis</name>
    <dbReference type="NCBI Taxonomy" id="574699"/>
    <lineage>
        <taxon>Bacteria</taxon>
        <taxon>Bacillati</taxon>
        <taxon>Bacillota</taxon>
        <taxon>Bacilli</taxon>
        <taxon>Bacillales</taxon>
        <taxon>Thermoactinomycetaceae</taxon>
        <taxon>Laceyella</taxon>
    </lineage>
</organism>
<protein>
    <submittedName>
        <fullName evidence="1">Uncharacterized protein</fullName>
    </submittedName>
</protein>
<reference evidence="1" key="1">
    <citation type="submission" date="2017-05" db="EMBL/GenBank/DDBJ databases">
        <authorList>
            <person name="Varghese N."/>
            <person name="Submissions S."/>
        </authorList>
    </citation>
    <scope>NUCLEOTIDE SEQUENCE</scope>
    <source>
        <strain evidence="1">DSM 45262</strain>
    </source>
</reference>
<name>A0AA46AEF6_9BACL</name>
<dbReference type="AlphaFoldDB" id="A0AA46AEF6"/>
<evidence type="ECO:0000313" key="1">
    <source>
        <dbReference type="EMBL" id="SMP12131.1"/>
    </source>
</evidence>
<sequence>MSKLQRFFTGVVETSDNAKENELRTRYYCDRLSNAVAALKQIPAQSPRFRLIHVDGTRGEVMLEYANGLGLKHDLVVTVIEVSPMRLAVDVHAALRARFVDMGWNVQAISVIYAMLDRQLAKDERLH</sequence>
<accession>A0AA46AEF6</accession>
<comment type="caution">
    <text evidence="1">The sequence shown here is derived from an EMBL/GenBank/DDBJ whole genome shotgun (WGS) entry which is preliminary data.</text>
</comment>
<keyword evidence="2" id="KW-1185">Reference proteome</keyword>
<proteinExistence type="predicted"/>
<evidence type="ECO:0000313" key="2">
    <source>
        <dbReference type="Proteomes" id="UP001157946"/>
    </source>
</evidence>
<dbReference type="RefSeq" id="WP_284724052.1">
    <property type="nucleotide sequence ID" value="NZ_FXTU01000002.1"/>
</dbReference>